<dbReference type="Gene3D" id="3.20.20.190">
    <property type="entry name" value="Phosphatidylinositol (PI) phosphodiesterase"/>
    <property type="match status" value="1"/>
</dbReference>
<reference evidence="4 5" key="1">
    <citation type="submission" date="2016-07" db="EMBL/GenBank/DDBJ databases">
        <title>Pervasive Adenine N6-methylation of Active Genes in Fungi.</title>
        <authorList>
            <consortium name="DOE Joint Genome Institute"/>
            <person name="Mondo S.J."/>
            <person name="Dannebaum R.O."/>
            <person name="Kuo R.C."/>
            <person name="Labutti K."/>
            <person name="Haridas S."/>
            <person name="Kuo A."/>
            <person name="Salamov A."/>
            <person name="Ahrendt S.R."/>
            <person name="Lipzen A."/>
            <person name="Sullivan W."/>
            <person name="Andreopoulos W.B."/>
            <person name="Clum A."/>
            <person name="Lindquist E."/>
            <person name="Daum C."/>
            <person name="Ramamoorthy G.K."/>
            <person name="Gryganskyi A."/>
            <person name="Culley D."/>
            <person name="Magnuson J.K."/>
            <person name="James T.Y."/>
            <person name="O'Malley M.A."/>
            <person name="Stajich J.E."/>
            <person name="Spatafora J.W."/>
            <person name="Visel A."/>
            <person name="Grigoriev I.V."/>
        </authorList>
    </citation>
    <scope>NUCLEOTIDE SEQUENCE [LARGE SCALE GENOMIC DNA]</scope>
    <source>
        <strain evidence="4 5">PL171</strain>
    </source>
</reference>
<evidence type="ECO:0000313" key="4">
    <source>
        <dbReference type="EMBL" id="ORZ33375.1"/>
    </source>
</evidence>
<evidence type="ECO:0000256" key="2">
    <source>
        <dbReference type="SAM" id="Phobius"/>
    </source>
</evidence>
<dbReference type="EMBL" id="MCFL01000036">
    <property type="protein sequence ID" value="ORZ33375.1"/>
    <property type="molecule type" value="Genomic_DNA"/>
</dbReference>
<dbReference type="InterPro" id="IPR051057">
    <property type="entry name" value="PI-PLC_domain"/>
</dbReference>
<keyword evidence="2" id="KW-0472">Membrane</keyword>
<evidence type="ECO:0000256" key="3">
    <source>
        <dbReference type="SAM" id="SignalP"/>
    </source>
</evidence>
<dbReference type="SUPFAM" id="SSF51695">
    <property type="entry name" value="PLC-like phosphodiesterases"/>
    <property type="match status" value="1"/>
</dbReference>
<dbReference type="Pfam" id="PF26146">
    <property type="entry name" value="PI-PLC_X"/>
    <property type="match status" value="1"/>
</dbReference>
<dbReference type="PANTHER" id="PTHR13593">
    <property type="match status" value="1"/>
</dbReference>
<accession>A0A1Y2HFQ7</accession>
<sequence>MNRLTITTLALVAIATLLTQAKAQAQACNGHASLCSKPITQVTFAGTHNSFASAGGLGATQFTNISTQLDQGIRLINIDIHKFNSSSGTPELRLCHGSCALGDNGPAISAFRTIRDFLTSPAGSREVVAVIVENAAKASYADFANLLSTSGLTPLAYSQPPGTPSAWPTLGDMISRNKRLLLFASDLPAPPAGQPLPLVMPHFAYISETPFQLRQEADWTCALDRPRGQPRELVLVNHWLYKSVFGFDSPDAENAKTVNVASELRTHVSRCESVRKQKINFVLVDFYEHGDILQVVAGLNNVPYTPKPKPPIPTSASGSGGITFGVATPTPTPPAAGGSADAAARSGTDASSASSAPRSLPTMGTIAFILLMVGFGILLPTL</sequence>
<feature type="chain" id="PRO_5013277045" evidence="3">
    <location>
        <begin position="24"/>
        <end position="382"/>
    </location>
</feature>
<proteinExistence type="predicted"/>
<feature type="signal peptide" evidence="3">
    <location>
        <begin position="1"/>
        <end position="23"/>
    </location>
</feature>
<comment type="caution">
    <text evidence="4">The sequence shown here is derived from an EMBL/GenBank/DDBJ whole genome shotgun (WGS) entry which is preliminary data.</text>
</comment>
<keyword evidence="5" id="KW-1185">Reference proteome</keyword>
<dbReference type="GO" id="GO:0008081">
    <property type="term" value="F:phosphoric diester hydrolase activity"/>
    <property type="evidence" value="ECO:0007669"/>
    <property type="project" value="InterPro"/>
</dbReference>
<feature type="compositionally biased region" description="Low complexity" evidence="1">
    <location>
        <begin position="335"/>
        <end position="356"/>
    </location>
</feature>
<dbReference type="PROSITE" id="PS50007">
    <property type="entry name" value="PIPLC_X_DOMAIN"/>
    <property type="match status" value="1"/>
</dbReference>
<dbReference type="Proteomes" id="UP000193411">
    <property type="component" value="Unassembled WGS sequence"/>
</dbReference>
<feature type="transmembrane region" description="Helical" evidence="2">
    <location>
        <begin position="360"/>
        <end position="379"/>
    </location>
</feature>
<evidence type="ECO:0000256" key="1">
    <source>
        <dbReference type="SAM" id="MobiDB-lite"/>
    </source>
</evidence>
<protein>
    <submittedName>
        <fullName evidence="4">PLC-like phosphodiesterase</fullName>
    </submittedName>
</protein>
<organism evidence="4 5">
    <name type="scientific">Catenaria anguillulae PL171</name>
    <dbReference type="NCBI Taxonomy" id="765915"/>
    <lineage>
        <taxon>Eukaryota</taxon>
        <taxon>Fungi</taxon>
        <taxon>Fungi incertae sedis</taxon>
        <taxon>Blastocladiomycota</taxon>
        <taxon>Blastocladiomycetes</taxon>
        <taxon>Blastocladiales</taxon>
        <taxon>Catenariaceae</taxon>
        <taxon>Catenaria</taxon>
    </lineage>
</organism>
<evidence type="ECO:0000313" key="5">
    <source>
        <dbReference type="Proteomes" id="UP000193411"/>
    </source>
</evidence>
<dbReference type="AlphaFoldDB" id="A0A1Y2HFQ7"/>
<gene>
    <name evidence="4" type="ORF">BCR44DRAFT_1462519</name>
</gene>
<keyword evidence="2" id="KW-0812">Transmembrane</keyword>
<dbReference type="STRING" id="765915.A0A1Y2HFQ7"/>
<keyword evidence="3" id="KW-0732">Signal</keyword>
<dbReference type="PANTHER" id="PTHR13593:SF140">
    <property type="entry name" value="PLC-LIKE PHOSPHODIESTERASE"/>
    <property type="match status" value="1"/>
</dbReference>
<dbReference type="GO" id="GO:0006629">
    <property type="term" value="P:lipid metabolic process"/>
    <property type="evidence" value="ECO:0007669"/>
    <property type="project" value="InterPro"/>
</dbReference>
<dbReference type="OrthoDB" id="7984201at2759"/>
<keyword evidence="2" id="KW-1133">Transmembrane helix</keyword>
<feature type="region of interest" description="Disordered" evidence="1">
    <location>
        <begin position="308"/>
        <end position="358"/>
    </location>
</feature>
<dbReference type="InterPro" id="IPR017946">
    <property type="entry name" value="PLC-like_Pdiesterase_TIM-brl"/>
</dbReference>
<name>A0A1Y2HFQ7_9FUNG</name>